<protein>
    <recommendedName>
        <fullName evidence="2">DUF6697 domain-containing protein</fullName>
    </recommendedName>
</protein>
<comment type="caution">
    <text evidence="3">The sequence shown here is derived from an EMBL/GenBank/DDBJ whole genome shotgun (WGS) entry which is preliminary data.</text>
</comment>
<dbReference type="EMBL" id="JAPEUY010000020">
    <property type="protein sequence ID" value="KAJ4363050.1"/>
    <property type="molecule type" value="Genomic_DNA"/>
</dbReference>
<sequence length="515" mass="58262">MYSRNPNSGSRSALSVTKGHCFDPTANDFAPSGRNNKTQPQSDMSKPMSAPPSPYLEARVLNLEEEHANLRGDVDTLKELFHDLSFSVEKLGKGGWPVKVGPFQDADIAKSHQSTTQLKSKLEMQSVDGNVDMPKVNNMGASKMNNGVSTSAKSIPPHLRAARNEVSVTNGSRGHSKNISPNSRLVTDGPVDYVFRQQEASAAVPSPPISPTTVIGADLSSKLREISVDVDKDWKPYYLTTLPKLPSDVLAKIPVDNMVTFHPDFIHNTFDGMIWSPGLRFVKGPGPCPLKNRTYYLLGPHTEPFLPKKPGEHGAKLTAFFNVALEEQFGDLLKDGSNSYEDVPMFIMVNNRYVYFGNYSQTRWSDKLDYDTMMAHVPEHVKKFWASELTTACREEWVTDALKKHFFEKPEYEGRLYTALGDEATVNSAKEVELHEKMTKDVKKYIEELREWEREANMRVSMIKEDFILQAFERADADDPPALRLWWEYLQCVDWKKDFYGFLVTLQSRNADYLK</sequence>
<dbReference type="AlphaFoldDB" id="A0A9W8XYM0"/>
<evidence type="ECO:0000313" key="4">
    <source>
        <dbReference type="Proteomes" id="UP001140560"/>
    </source>
</evidence>
<evidence type="ECO:0000313" key="3">
    <source>
        <dbReference type="EMBL" id="KAJ4363050.1"/>
    </source>
</evidence>
<dbReference type="InterPro" id="IPR046520">
    <property type="entry name" value="DUF6697"/>
</dbReference>
<evidence type="ECO:0000259" key="2">
    <source>
        <dbReference type="Pfam" id="PF20411"/>
    </source>
</evidence>
<feature type="domain" description="DUF6697" evidence="2">
    <location>
        <begin position="260"/>
        <end position="504"/>
    </location>
</feature>
<feature type="region of interest" description="Disordered" evidence="1">
    <location>
        <begin position="1"/>
        <end position="54"/>
    </location>
</feature>
<dbReference type="OrthoDB" id="5427977at2759"/>
<reference evidence="3" key="1">
    <citation type="submission" date="2022-10" db="EMBL/GenBank/DDBJ databases">
        <title>Tapping the CABI collections for fungal endophytes: first genome assemblies for Collariella, Neodidymelliopsis, Ascochyta clinopodiicola, Didymella pomorum, Didymosphaeria variabile, Neocosmospora piperis and Neocucurbitaria cava.</title>
        <authorList>
            <person name="Hill R."/>
        </authorList>
    </citation>
    <scope>NUCLEOTIDE SEQUENCE</scope>
    <source>
        <strain evidence="3">IMI 356814</strain>
    </source>
</reference>
<accession>A0A9W8XYM0</accession>
<organism evidence="3 4">
    <name type="scientific">Neocucurbitaria cava</name>
    <dbReference type="NCBI Taxonomy" id="798079"/>
    <lineage>
        <taxon>Eukaryota</taxon>
        <taxon>Fungi</taxon>
        <taxon>Dikarya</taxon>
        <taxon>Ascomycota</taxon>
        <taxon>Pezizomycotina</taxon>
        <taxon>Dothideomycetes</taxon>
        <taxon>Pleosporomycetidae</taxon>
        <taxon>Pleosporales</taxon>
        <taxon>Pleosporineae</taxon>
        <taxon>Cucurbitariaceae</taxon>
        <taxon>Neocucurbitaria</taxon>
    </lineage>
</organism>
<keyword evidence="4" id="KW-1185">Reference proteome</keyword>
<gene>
    <name evidence="3" type="ORF">N0V83_010168</name>
</gene>
<evidence type="ECO:0000256" key="1">
    <source>
        <dbReference type="SAM" id="MobiDB-lite"/>
    </source>
</evidence>
<feature type="compositionally biased region" description="Polar residues" evidence="1">
    <location>
        <begin position="1"/>
        <end position="15"/>
    </location>
</feature>
<dbReference type="Proteomes" id="UP001140560">
    <property type="component" value="Unassembled WGS sequence"/>
</dbReference>
<name>A0A9W8XYM0_9PLEO</name>
<feature type="compositionally biased region" description="Polar residues" evidence="1">
    <location>
        <begin position="33"/>
        <end position="44"/>
    </location>
</feature>
<dbReference type="Pfam" id="PF20411">
    <property type="entry name" value="DUF6697"/>
    <property type="match status" value="1"/>
</dbReference>
<proteinExistence type="predicted"/>